<feature type="compositionally biased region" description="Basic and acidic residues" evidence="1">
    <location>
        <begin position="511"/>
        <end position="520"/>
    </location>
</feature>
<dbReference type="OMA" id="DWGEGSL"/>
<organism evidence="2 3">
    <name type="scientific">Armillaria ostoyae</name>
    <name type="common">Armillaria root rot fungus</name>
    <dbReference type="NCBI Taxonomy" id="47428"/>
    <lineage>
        <taxon>Eukaryota</taxon>
        <taxon>Fungi</taxon>
        <taxon>Dikarya</taxon>
        <taxon>Basidiomycota</taxon>
        <taxon>Agaricomycotina</taxon>
        <taxon>Agaricomycetes</taxon>
        <taxon>Agaricomycetidae</taxon>
        <taxon>Agaricales</taxon>
        <taxon>Marasmiineae</taxon>
        <taxon>Physalacriaceae</taxon>
        <taxon>Armillaria</taxon>
    </lineage>
</organism>
<dbReference type="GO" id="GO:1990334">
    <property type="term" value="C:Bfa1-Bub2 complex"/>
    <property type="evidence" value="ECO:0007669"/>
    <property type="project" value="InterPro"/>
</dbReference>
<feature type="region of interest" description="Disordered" evidence="1">
    <location>
        <begin position="494"/>
        <end position="608"/>
    </location>
</feature>
<feature type="compositionally biased region" description="Pro residues" evidence="1">
    <location>
        <begin position="455"/>
        <end position="470"/>
    </location>
</feature>
<dbReference type="OrthoDB" id="19159at2759"/>
<feature type="compositionally biased region" description="Low complexity" evidence="1">
    <location>
        <begin position="362"/>
        <end position="386"/>
    </location>
</feature>
<feature type="region of interest" description="Disordered" evidence="1">
    <location>
        <begin position="450"/>
        <end position="482"/>
    </location>
</feature>
<dbReference type="GO" id="GO:0005096">
    <property type="term" value="F:GTPase activator activity"/>
    <property type="evidence" value="ECO:0007669"/>
    <property type="project" value="InterPro"/>
</dbReference>
<name>A0A284R9Y7_ARMOS</name>
<feature type="compositionally biased region" description="Acidic residues" evidence="1">
    <location>
        <begin position="174"/>
        <end position="183"/>
    </location>
</feature>
<dbReference type="EMBL" id="FUEG01000006">
    <property type="protein sequence ID" value="SJL05520.1"/>
    <property type="molecule type" value="Genomic_DNA"/>
</dbReference>
<feature type="compositionally biased region" description="Basic and acidic residues" evidence="1">
    <location>
        <begin position="733"/>
        <end position="747"/>
    </location>
</feature>
<reference evidence="3" key="1">
    <citation type="journal article" date="2017" name="Nat. Ecol. Evol.">
        <title>Genome expansion and lineage-specific genetic innovations in the forest pathogenic fungi Armillaria.</title>
        <authorList>
            <person name="Sipos G."/>
            <person name="Prasanna A.N."/>
            <person name="Walter M.C."/>
            <person name="O'Connor E."/>
            <person name="Balint B."/>
            <person name="Krizsan K."/>
            <person name="Kiss B."/>
            <person name="Hess J."/>
            <person name="Varga T."/>
            <person name="Slot J."/>
            <person name="Riley R."/>
            <person name="Boka B."/>
            <person name="Rigling D."/>
            <person name="Barry K."/>
            <person name="Lee J."/>
            <person name="Mihaltcheva S."/>
            <person name="LaButti K."/>
            <person name="Lipzen A."/>
            <person name="Waldron R."/>
            <person name="Moloney N.M."/>
            <person name="Sperisen C."/>
            <person name="Kredics L."/>
            <person name="Vagvoelgyi C."/>
            <person name="Patrignani A."/>
            <person name="Fitzpatrick D."/>
            <person name="Nagy I."/>
            <person name="Doyle S."/>
            <person name="Anderson J.B."/>
            <person name="Grigoriev I.V."/>
            <person name="Gueldener U."/>
            <person name="Muensterkoetter M."/>
            <person name="Nagy L.G."/>
        </authorList>
    </citation>
    <scope>NUCLEOTIDE SEQUENCE [LARGE SCALE GENOMIC DNA]</scope>
    <source>
        <strain evidence="3">C18/9</strain>
    </source>
</reference>
<feature type="region of interest" description="Disordered" evidence="1">
    <location>
        <begin position="1"/>
        <end position="107"/>
    </location>
</feature>
<dbReference type="InterPro" id="IPR034586">
    <property type="entry name" value="Bfa1/Byr4"/>
</dbReference>
<gene>
    <name evidence="2" type="ORF">ARMOST_08888</name>
</gene>
<dbReference type="GO" id="GO:0044732">
    <property type="term" value="C:mitotic spindle pole body"/>
    <property type="evidence" value="ECO:0007669"/>
    <property type="project" value="TreeGrafter"/>
</dbReference>
<keyword evidence="3" id="KW-1185">Reference proteome</keyword>
<evidence type="ECO:0000256" key="1">
    <source>
        <dbReference type="SAM" id="MobiDB-lite"/>
    </source>
</evidence>
<evidence type="ECO:0000313" key="3">
    <source>
        <dbReference type="Proteomes" id="UP000219338"/>
    </source>
</evidence>
<dbReference type="GO" id="GO:0001100">
    <property type="term" value="P:negative regulation of exit from mitosis"/>
    <property type="evidence" value="ECO:0007669"/>
    <property type="project" value="InterPro"/>
</dbReference>
<feature type="compositionally biased region" description="Polar residues" evidence="1">
    <location>
        <begin position="271"/>
        <end position="281"/>
    </location>
</feature>
<dbReference type="Proteomes" id="UP000219338">
    <property type="component" value="Unassembled WGS sequence"/>
</dbReference>
<feature type="compositionally biased region" description="Low complexity" evidence="1">
    <location>
        <begin position="162"/>
        <end position="173"/>
    </location>
</feature>
<feature type="compositionally biased region" description="Polar residues" evidence="1">
    <location>
        <begin position="719"/>
        <end position="732"/>
    </location>
</feature>
<protein>
    <recommendedName>
        <fullName evidence="4">Protein byr4</fullName>
    </recommendedName>
</protein>
<feature type="compositionally biased region" description="Acidic residues" evidence="1">
    <location>
        <begin position="34"/>
        <end position="47"/>
    </location>
</feature>
<feature type="region of interest" description="Disordered" evidence="1">
    <location>
        <begin position="131"/>
        <end position="188"/>
    </location>
</feature>
<feature type="region of interest" description="Disordered" evidence="1">
    <location>
        <begin position="719"/>
        <end position="747"/>
    </location>
</feature>
<feature type="region of interest" description="Disordered" evidence="1">
    <location>
        <begin position="252"/>
        <end position="436"/>
    </location>
</feature>
<feature type="compositionally biased region" description="Low complexity" evidence="1">
    <location>
        <begin position="574"/>
        <end position="583"/>
    </location>
</feature>
<dbReference type="PANTHER" id="PTHR35140">
    <property type="entry name" value="MITOTIC CHECK POINT PROTEIN BFA1"/>
    <property type="match status" value="1"/>
</dbReference>
<evidence type="ECO:0008006" key="4">
    <source>
        <dbReference type="Google" id="ProtNLM"/>
    </source>
</evidence>
<feature type="compositionally biased region" description="Polar residues" evidence="1">
    <location>
        <begin position="471"/>
        <end position="481"/>
    </location>
</feature>
<dbReference type="AlphaFoldDB" id="A0A284R9Y7"/>
<feature type="compositionally biased region" description="Polar residues" evidence="1">
    <location>
        <begin position="554"/>
        <end position="565"/>
    </location>
</feature>
<proteinExistence type="predicted"/>
<dbReference type="STRING" id="47428.A0A284R9Y7"/>
<sequence>MSPIPAPTIREREEWPDADFDLPEGHTIHSDTASDGEEEEEDWDIPEVDVPPQSLAKSRPLVSIARPLPSLQPGDDDDDEGVSTIKASATIKPAIQKPLPSTIEEDFEDGFSLPSELTQLSLAPLALNHRSSKSSLEWGDKDHTSSSQSSDAYSTLGLAHASSNSESSVSNPESEIDEDESELEGLIIPSEVFDSGKGAHHLTNLLTLKKAAVMSDYQVKVASPDLEDDFETGLVIDDDADFSPSRLLFNTQQSHLRRTENRSKSVPPHQRTVSATRPSSRLRSDRPKSPFKPGPSTSRSAQKSGPSPSPPLHLHSRSNTPLTLSPAPSSFLSPRPGSLRGQKSHTGLNSPPPQTTKRLSRKSSLCSLMGSGTGASGSSVPSSSNGARYEEPTAASRAKSHKARVVHDHKIPPARPSTPSTSTAAHRLTVPTSGRLKSRPALPAVFCSSLSGSVQPPPLRRTVSPLPPRPASTSKLASYTPTPLAPKVLRKPKRMRTYGDGTELDAIEDLPTDRDKESRFRVQPKGHGNRIPGGSFVKSPKDTIRRKPLRENSGAESITSLNSFFSKRPSKLDPSNSNSSGRSPPKRKKIGSSIQTKPTLIRNLGGVGGPKVVGDMKWNPQTMRWEGNEQVLRDFDAVVTSTRPALITHLTGSSLGSPTSSFGSGARIVGNMVFDPIRLCWISTLPPEEDEPDVFANLADDEDDSDSWESKAGTIRASAQSSVATSYTAPDRSQTRTRSECGSERGSRGSMVYNIDDMFVQNCRKAEERHNVEIKGWKSSLSREDALSGPDRSFLYEIRALATRKY</sequence>
<evidence type="ECO:0000313" key="2">
    <source>
        <dbReference type="EMBL" id="SJL05520.1"/>
    </source>
</evidence>
<feature type="compositionally biased region" description="Polar residues" evidence="1">
    <location>
        <begin position="317"/>
        <end position="332"/>
    </location>
</feature>
<dbReference type="PANTHER" id="PTHR35140:SF1">
    <property type="entry name" value="MITOTIC CHECK POINT PROTEIN BFA1"/>
    <property type="match status" value="1"/>
</dbReference>
<accession>A0A284R9Y7</accession>